<comment type="caution">
    <text evidence="2">The sequence shown here is derived from an EMBL/GenBank/DDBJ whole genome shotgun (WGS) entry which is preliminary data.</text>
</comment>
<organism evidence="2 3">
    <name type="scientific">Aureococcus anophagefferens</name>
    <name type="common">Harmful bloom alga</name>
    <dbReference type="NCBI Taxonomy" id="44056"/>
    <lineage>
        <taxon>Eukaryota</taxon>
        <taxon>Sar</taxon>
        <taxon>Stramenopiles</taxon>
        <taxon>Ochrophyta</taxon>
        <taxon>Pelagophyceae</taxon>
        <taxon>Pelagomonadales</taxon>
        <taxon>Pelagomonadaceae</taxon>
        <taxon>Aureococcus</taxon>
    </lineage>
</organism>
<reference evidence="2 3" key="1">
    <citation type="submission" date="2024-03" db="EMBL/GenBank/DDBJ databases">
        <title>Aureococcus anophagefferens CCMP1851 and Kratosvirus quantuckense: Draft genome of a second virus-susceptible host strain in the model system.</title>
        <authorList>
            <person name="Chase E."/>
            <person name="Truchon A.R."/>
            <person name="Schepens W."/>
            <person name="Wilhelm S.W."/>
        </authorList>
    </citation>
    <scope>NUCLEOTIDE SEQUENCE [LARGE SCALE GENOMIC DNA]</scope>
    <source>
        <strain evidence="2 3">CCMP1851</strain>
    </source>
</reference>
<sequence length="205" mass="21059">MLHRNVRFDGSSTVDASATPAAPAATATERLAAAAATTWSWSASPAARPVPPSRAPGPDLEVCYGARHRSKTAAAFVDAFAPDVTVTAAGNGARGIVRADESLALDVFGRGARALFARGSSYVTIELDRATDVELGSAGGVASVVQRWRAAGRAGGEARRPGAAVQRREGARRRAGAARVEAGRRAANAEATGALARDEHLYAAK</sequence>
<evidence type="ECO:0000313" key="3">
    <source>
        <dbReference type="Proteomes" id="UP001363151"/>
    </source>
</evidence>
<dbReference type="EMBL" id="JBBJCI010000104">
    <property type="protein sequence ID" value="KAK7248335.1"/>
    <property type="molecule type" value="Genomic_DNA"/>
</dbReference>
<dbReference type="Proteomes" id="UP001363151">
    <property type="component" value="Unassembled WGS sequence"/>
</dbReference>
<accession>A0ABR1G588</accession>
<gene>
    <name evidence="2" type="ORF">SO694_00225011</name>
</gene>
<feature type="compositionally biased region" description="Low complexity" evidence="1">
    <location>
        <begin position="11"/>
        <end position="21"/>
    </location>
</feature>
<proteinExistence type="predicted"/>
<feature type="region of interest" description="Disordered" evidence="1">
    <location>
        <begin position="153"/>
        <end position="183"/>
    </location>
</feature>
<evidence type="ECO:0000313" key="2">
    <source>
        <dbReference type="EMBL" id="KAK7248335.1"/>
    </source>
</evidence>
<name>A0ABR1G588_AURAN</name>
<keyword evidence="3" id="KW-1185">Reference proteome</keyword>
<protein>
    <submittedName>
        <fullName evidence="2">Uncharacterized protein</fullName>
    </submittedName>
</protein>
<feature type="region of interest" description="Disordered" evidence="1">
    <location>
        <begin position="1"/>
        <end position="21"/>
    </location>
</feature>
<evidence type="ECO:0000256" key="1">
    <source>
        <dbReference type="SAM" id="MobiDB-lite"/>
    </source>
</evidence>